<dbReference type="InterPro" id="IPR001753">
    <property type="entry name" value="Enoyl-CoA_hydra/iso"/>
</dbReference>
<evidence type="ECO:0000256" key="5">
    <source>
        <dbReference type="ARBA" id="ARBA00022490"/>
    </source>
</evidence>
<dbReference type="NCBIfam" id="TIGR02440">
    <property type="entry name" value="FadJ"/>
    <property type="match status" value="1"/>
</dbReference>
<dbReference type="InterPro" id="IPR018376">
    <property type="entry name" value="Enoyl-CoA_hyd/isom_CS"/>
</dbReference>
<comment type="similarity">
    <text evidence="15">Belongs to the enoyl-CoA hydratase/isomerase family.</text>
</comment>
<dbReference type="Gene3D" id="3.90.226.10">
    <property type="entry name" value="2-enoyl-CoA Hydratase, Chain A, domain 1"/>
    <property type="match status" value="1"/>
</dbReference>
<keyword evidence="7" id="KW-0442">Lipid degradation</keyword>
<accession>A0ABP9E8U7</accession>
<dbReference type="Gene3D" id="3.40.50.720">
    <property type="entry name" value="NAD(P)-binding Rossmann-like Domain"/>
    <property type="match status" value="1"/>
</dbReference>
<evidence type="ECO:0000256" key="1">
    <source>
        <dbReference type="ARBA" id="ARBA00005005"/>
    </source>
</evidence>
<keyword evidence="8" id="KW-0560">Oxidoreductase</keyword>
<gene>
    <name evidence="18" type="primary">fadJ</name>
    <name evidence="18" type="ORF">GCM10023333_01450</name>
</gene>
<evidence type="ECO:0000313" key="19">
    <source>
        <dbReference type="Proteomes" id="UP001499988"/>
    </source>
</evidence>
<keyword evidence="5" id="KW-0963">Cytoplasm</keyword>
<protein>
    <recommendedName>
        <fullName evidence="4">enoyl-CoA hydratase</fullName>
        <ecNumber evidence="4">4.2.1.17</ecNumber>
    </recommendedName>
</protein>
<evidence type="ECO:0000256" key="2">
    <source>
        <dbReference type="ARBA" id="ARBA00007005"/>
    </source>
</evidence>
<dbReference type="Pfam" id="PF02737">
    <property type="entry name" value="3HCDH_N"/>
    <property type="match status" value="1"/>
</dbReference>
<comment type="catalytic activity">
    <reaction evidence="14">
        <text>a (3S)-3-hydroxyacyl-CoA + NAD(+) = a 3-oxoacyl-CoA + NADH + H(+)</text>
        <dbReference type="Rhea" id="RHEA:22432"/>
        <dbReference type="ChEBI" id="CHEBI:15378"/>
        <dbReference type="ChEBI" id="CHEBI:57318"/>
        <dbReference type="ChEBI" id="CHEBI:57540"/>
        <dbReference type="ChEBI" id="CHEBI:57945"/>
        <dbReference type="ChEBI" id="CHEBI:90726"/>
        <dbReference type="EC" id="1.1.1.35"/>
    </reaction>
</comment>
<evidence type="ECO:0000256" key="15">
    <source>
        <dbReference type="RuleBase" id="RU003707"/>
    </source>
</evidence>
<evidence type="ECO:0000256" key="11">
    <source>
        <dbReference type="ARBA" id="ARBA00023235"/>
    </source>
</evidence>
<keyword evidence="9" id="KW-0520">NAD</keyword>
<evidence type="ECO:0000256" key="8">
    <source>
        <dbReference type="ARBA" id="ARBA00023002"/>
    </source>
</evidence>
<organism evidence="18 19">
    <name type="scientific">Ferrimonas pelagia</name>
    <dbReference type="NCBI Taxonomy" id="1177826"/>
    <lineage>
        <taxon>Bacteria</taxon>
        <taxon>Pseudomonadati</taxon>
        <taxon>Pseudomonadota</taxon>
        <taxon>Gammaproteobacteria</taxon>
        <taxon>Alteromonadales</taxon>
        <taxon>Ferrimonadaceae</taxon>
        <taxon>Ferrimonas</taxon>
    </lineage>
</organism>
<dbReference type="CDD" id="cd06558">
    <property type="entry name" value="crotonase-like"/>
    <property type="match status" value="1"/>
</dbReference>
<keyword evidence="12" id="KW-0456">Lyase</keyword>
<keyword evidence="19" id="KW-1185">Reference proteome</keyword>
<evidence type="ECO:0000256" key="6">
    <source>
        <dbReference type="ARBA" id="ARBA00022832"/>
    </source>
</evidence>
<name>A0ABP9E8U7_9GAMM</name>
<dbReference type="Pfam" id="PF00378">
    <property type="entry name" value="ECH_1"/>
    <property type="match status" value="1"/>
</dbReference>
<comment type="pathway">
    <text evidence="1">Lipid metabolism; fatty acid beta-oxidation.</text>
</comment>
<dbReference type="SUPFAM" id="SSF48179">
    <property type="entry name" value="6-phosphogluconate dehydrogenase C-terminal domain-like"/>
    <property type="match status" value="2"/>
</dbReference>
<evidence type="ECO:0000313" key="18">
    <source>
        <dbReference type="EMBL" id="GAA4872412.1"/>
    </source>
</evidence>
<dbReference type="InterPro" id="IPR008927">
    <property type="entry name" value="6-PGluconate_DH-like_C_sf"/>
</dbReference>
<feature type="domain" description="3-hydroxyacyl-CoA dehydrogenase NAD binding" evidence="17">
    <location>
        <begin position="313"/>
        <end position="492"/>
    </location>
</feature>
<feature type="domain" description="3-hydroxyacyl-CoA dehydrogenase C-terminal" evidence="16">
    <location>
        <begin position="621"/>
        <end position="702"/>
    </location>
</feature>
<evidence type="ECO:0000259" key="17">
    <source>
        <dbReference type="Pfam" id="PF02737"/>
    </source>
</evidence>
<evidence type="ECO:0000256" key="9">
    <source>
        <dbReference type="ARBA" id="ARBA00023027"/>
    </source>
</evidence>
<dbReference type="InterPro" id="IPR006108">
    <property type="entry name" value="3HC_DH_C"/>
</dbReference>
<reference evidence="19" key="1">
    <citation type="journal article" date="2019" name="Int. J. Syst. Evol. Microbiol.">
        <title>The Global Catalogue of Microorganisms (GCM) 10K type strain sequencing project: providing services to taxonomists for standard genome sequencing and annotation.</title>
        <authorList>
            <consortium name="The Broad Institute Genomics Platform"/>
            <consortium name="The Broad Institute Genome Sequencing Center for Infectious Disease"/>
            <person name="Wu L."/>
            <person name="Ma J."/>
        </authorList>
    </citation>
    <scope>NUCLEOTIDE SEQUENCE [LARGE SCALE GENOMIC DNA]</scope>
    <source>
        <strain evidence="19">JCM 18401</strain>
    </source>
</reference>
<dbReference type="InterPro" id="IPR006176">
    <property type="entry name" value="3-OHacyl-CoA_DH_NAD-bd"/>
</dbReference>
<dbReference type="PANTHER" id="PTHR43612:SF3">
    <property type="entry name" value="TRIFUNCTIONAL ENZYME SUBUNIT ALPHA, MITOCHONDRIAL"/>
    <property type="match status" value="1"/>
</dbReference>
<dbReference type="PROSITE" id="PS00166">
    <property type="entry name" value="ENOYL_COA_HYDRATASE"/>
    <property type="match status" value="1"/>
</dbReference>
<dbReference type="Pfam" id="PF00725">
    <property type="entry name" value="3HCDH"/>
    <property type="match status" value="2"/>
</dbReference>
<dbReference type="EC" id="4.2.1.17" evidence="4"/>
<evidence type="ECO:0000256" key="7">
    <source>
        <dbReference type="ARBA" id="ARBA00022963"/>
    </source>
</evidence>
<keyword evidence="6" id="KW-0276">Fatty acid metabolism</keyword>
<dbReference type="InterPro" id="IPR036291">
    <property type="entry name" value="NAD(P)-bd_dom_sf"/>
</dbReference>
<keyword evidence="10" id="KW-0443">Lipid metabolism</keyword>
<comment type="caution">
    <text evidence="18">The sequence shown here is derived from an EMBL/GenBank/DDBJ whole genome shotgun (WGS) entry which is preliminary data.</text>
</comment>
<comment type="similarity">
    <text evidence="2">In the central section; belongs to the 3-hydroxyacyl-CoA dehydrogenase family.</text>
</comment>
<proteinExistence type="inferred from homology"/>
<dbReference type="NCBIfam" id="NF008363">
    <property type="entry name" value="PRK11154.1"/>
    <property type="match status" value="1"/>
</dbReference>
<dbReference type="SUPFAM" id="SSF52096">
    <property type="entry name" value="ClpP/crotonase"/>
    <property type="match status" value="1"/>
</dbReference>
<dbReference type="InterPro" id="IPR029045">
    <property type="entry name" value="ClpP/crotonase-like_dom_sf"/>
</dbReference>
<dbReference type="Gene3D" id="1.10.1040.50">
    <property type="match status" value="1"/>
</dbReference>
<keyword evidence="11" id="KW-0413">Isomerase</keyword>
<dbReference type="EMBL" id="BAABJZ010000003">
    <property type="protein sequence ID" value="GAA4872412.1"/>
    <property type="molecule type" value="Genomic_DNA"/>
</dbReference>
<evidence type="ECO:0000256" key="10">
    <source>
        <dbReference type="ARBA" id="ARBA00023098"/>
    </source>
</evidence>
<comment type="similarity">
    <text evidence="3">In the N-terminal section; belongs to the enoyl-CoA hydratase/isomerase family.</text>
</comment>
<evidence type="ECO:0000256" key="13">
    <source>
        <dbReference type="ARBA" id="ARBA00023268"/>
    </source>
</evidence>
<evidence type="ECO:0000256" key="12">
    <source>
        <dbReference type="ARBA" id="ARBA00023239"/>
    </source>
</evidence>
<dbReference type="SUPFAM" id="SSF51735">
    <property type="entry name" value="NAD(P)-binding Rossmann-fold domains"/>
    <property type="match status" value="1"/>
</dbReference>
<sequence>MTDKTFQWHKDDDGIAVITMDVPGETMNTLRESFNGEVLEVLEQIRSDSAIQGVILTSGKPDSFIAGADISMLAACETAEDVTRLSLSGHQTLQALSTLTVPVVAAIHGPCLGGGLEVALACDYRICTDSDKTQLGLPESQLGILPGGGGTQRLPKLVGVAKALDLMLTGRQLRAKQALKLGVVDEAVPHSVLVSVAKKWVGKGKRKKLKPKLSAAEQALELTGVGRKMIYEQAAKQVEKKTQGNYPAPPKIIEAVRIGVEQGPEAGYEAEARFFGELVMSPESECLRALFFASTEMKKESGAGDVEPATINKVMVLGGGLMGGGIASVTAFKAKLPVRLKDIAEQGLQNALAYSYKQVDRRVKKRHMTPAQRDKAMSLLSTTTRYDGVKDVDMVVEAVFEDLALKHQMVKDVETHCGEHTVFASNTSSLPIGQIAQHAARPDKVIGLHYFSPVEQMPLVEVIAHQGTSPETIATTVAFARKQGKTPIVVQDGAGFYVNRILALYMNEAANLVLEGEPIELLDQALVKFGFPVGPMTLLDEVGIDVGAKIAPILEKELGDRFAAPAAFDKVLADGRKGKKNGKGFYRLAAKKKGPKPVDDSVYKVLGVTPQSRLSAGELSERCVVQMLNEAVRCLEEGIIACPRDGDIGAIFGIGFPPFRGGPFRYIDRMGAATLVKKLTHYQQRFGERFRPADRLVTMAENEARFFS</sequence>
<evidence type="ECO:0000256" key="4">
    <source>
        <dbReference type="ARBA" id="ARBA00012076"/>
    </source>
</evidence>
<dbReference type="RefSeq" id="WP_345332259.1">
    <property type="nucleotide sequence ID" value="NZ_BAABJZ010000003.1"/>
</dbReference>
<feature type="domain" description="3-hydroxyacyl-CoA dehydrogenase C-terminal" evidence="16">
    <location>
        <begin position="495"/>
        <end position="587"/>
    </location>
</feature>
<evidence type="ECO:0000256" key="3">
    <source>
        <dbReference type="ARBA" id="ARBA00008750"/>
    </source>
</evidence>
<evidence type="ECO:0000256" key="14">
    <source>
        <dbReference type="ARBA" id="ARBA00049556"/>
    </source>
</evidence>
<dbReference type="InterPro" id="IPR050136">
    <property type="entry name" value="FA_oxidation_alpha_subunit"/>
</dbReference>
<dbReference type="Proteomes" id="UP001499988">
    <property type="component" value="Unassembled WGS sequence"/>
</dbReference>
<keyword evidence="13" id="KW-0511">Multifunctional enzyme</keyword>
<dbReference type="PANTHER" id="PTHR43612">
    <property type="entry name" value="TRIFUNCTIONAL ENZYME SUBUNIT ALPHA"/>
    <property type="match status" value="1"/>
</dbReference>
<dbReference type="InterPro" id="IPR012802">
    <property type="entry name" value="FadJ"/>
</dbReference>
<evidence type="ECO:0000259" key="16">
    <source>
        <dbReference type="Pfam" id="PF00725"/>
    </source>
</evidence>